<dbReference type="InterPro" id="IPR040663">
    <property type="entry name" value="DNA_pol_D_N"/>
</dbReference>
<dbReference type="PANTHER" id="PTHR10416">
    <property type="entry name" value="DNA POLYMERASE DELTA SUBUNIT 2"/>
    <property type="match status" value="1"/>
</dbReference>
<evidence type="ECO:0000256" key="2">
    <source>
        <dbReference type="ARBA" id="ARBA00006035"/>
    </source>
</evidence>
<accession>A0ABR2W1E9</accession>
<evidence type="ECO:0000256" key="3">
    <source>
        <dbReference type="ARBA" id="ARBA00022705"/>
    </source>
</evidence>
<evidence type="ECO:0000259" key="5">
    <source>
        <dbReference type="Pfam" id="PF04042"/>
    </source>
</evidence>
<gene>
    <name evidence="7" type="primary">cdc1_2</name>
    <name evidence="7" type="ORF">K7432_006571</name>
</gene>
<evidence type="ECO:0000259" key="6">
    <source>
        <dbReference type="Pfam" id="PF18018"/>
    </source>
</evidence>
<organism evidence="7 8">
    <name type="scientific">Basidiobolus ranarum</name>
    <dbReference type="NCBI Taxonomy" id="34480"/>
    <lineage>
        <taxon>Eukaryota</taxon>
        <taxon>Fungi</taxon>
        <taxon>Fungi incertae sedis</taxon>
        <taxon>Zoopagomycota</taxon>
        <taxon>Entomophthoromycotina</taxon>
        <taxon>Basidiobolomycetes</taxon>
        <taxon>Basidiobolales</taxon>
        <taxon>Basidiobolaceae</taxon>
        <taxon>Basidiobolus</taxon>
    </lineage>
</organism>
<keyword evidence="8" id="KW-1185">Reference proteome</keyword>
<name>A0ABR2W1E9_9FUNG</name>
<evidence type="ECO:0000313" key="7">
    <source>
        <dbReference type="EMBL" id="KAK9716935.1"/>
    </source>
</evidence>
<dbReference type="PANTHER" id="PTHR10416:SF0">
    <property type="entry name" value="DNA POLYMERASE DELTA SUBUNIT 2"/>
    <property type="match status" value="1"/>
</dbReference>
<reference evidence="7 8" key="1">
    <citation type="submission" date="2023-04" db="EMBL/GenBank/DDBJ databases">
        <title>Genome of Basidiobolus ranarum AG-B5.</title>
        <authorList>
            <person name="Stajich J.E."/>
            <person name="Carter-House D."/>
            <person name="Gryganskyi A."/>
        </authorList>
    </citation>
    <scope>NUCLEOTIDE SEQUENCE [LARGE SCALE GENOMIC DNA]</scope>
    <source>
        <strain evidence="7 8">AG-B5</strain>
    </source>
</reference>
<keyword evidence="4" id="KW-0539">Nucleus</keyword>
<dbReference type="CDD" id="cd07387">
    <property type="entry name" value="MPP_PolD2_C"/>
    <property type="match status" value="1"/>
</dbReference>
<comment type="caution">
    <text evidence="7">The sequence shown here is derived from an EMBL/GenBank/DDBJ whole genome shotgun (WGS) entry which is preliminary data.</text>
</comment>
<comment type="subcellular location">
    <subcellularLocation>
        <location evidence="1">Nucleus</location>
    </subcellularLocation>
</comment>
<evidence type="ECO:0000256" key="1">
    <source>
        <dbReference type="ARBA" id="ARBA00004123"/>
    </source>
</evidence>
<dbReference type="InterPro" id="IPR024826">
    <property type="entry name" value="DNA_pol_delta/II_ssu"/>
</dbReference>
<dbReference type="Gene3D" id="2.40.50.430">
    <property type="match status" value="1"/>
</dbReference>
<dbReference type="EMBL" id="JASJQH010007170">
    <property type="protein sequence ID" value="KAK9716935.1"/>
    <property type="molecule type" value="Genomic_DNA"/>
</dbReference>
<feature type="domain" description="DNA polymerase alpha/delta/epsilon subunit B" evidence="5">
    <location>
        <begin position="217"/>
        <end position="430"/>
    </location>
</feature>
<evidence type="ECO:0000313" key="8">
    <source>
        <dbReference type="Proteomes" id="UP001479436"/>
    </source>
</evidence>
<evidence type="ECO:0000256" key="4">
    <source>
        <dbReference type="ARBA" id="ARBA00023242"/>
    </source>
</evidence>
<protein>
    <submittedName>
        <fullName evidence="7">DNA polymerase delta small subunit Cdc1</fullName>
    </submittedName>
</protein>
<comment type="similarity">
    <text evidence="2">Belongs to the DNA polymerase delta/II small subunit family.</text>
</comment>
<proteinExistence type="inferred from homology"/>
<feature type="domain" description="DNA polymerase delta subunit OB-fold" evidence="6">
    <location>
        <begin position="62"/>
        <end position="195"/>
    </location>
</feature>
<sequence length="475" mass="53652">MSPEYETSDTFPTVESTSENLLRIQTPEESFIPLERKTADYVDRPDLNDTLLLRKRSYNNKQYASIYYSRLHELRKPVLKAAKSRWEYLDGKKPKYISKVLDIKEGELCYVIGTIYVEMEYKPNILDDVTKEHWVIAPPPREKYAGGNDSIVLEDESGRISLNGNILKSEQLVTGIVVGVLGIERSSGELDIVDICFPNMLPQEPKAIPTSPESKYVALISGLDIGDSKTSPLSLEMLQEYLTGELGGVEEQSFSSKIVRVIFAGNVLSKIHSTENEKKPKRFGHEQTTYDDKPINDLDDFLHDICQSVDVDIMPGENDPANTSLPQQPMLPSLFPKSQHLSSFNNVTNPYWFKLDGTSFLATSGQTLDDIMKYTLQDDRLGMAVKTLLWRHVAPTAPDTLWCYPFQESDPFVMQECPHVYFIGNQPEFSNQLVEGPDGQQTRVILVPKFSETSTIVLVNLSTHECHPISFNAEL</sequence>
<keyword evidence="3" id="KW-0235">DNA replication</keyword>
<dbReference type="Proteomes" id="UP001479436">
    <property type="component" value="Unassembled WGS sequence"/>
</dbReference>
<dbReference type="Pfam" id="PF04042">
    <property type="entry name" value="DNA_pol_E_B"/>
    <property type="match status" value="1"/>
</dbReference>
<dbReference type="InterPro" id="IPR041863">
    <property type="entry name" value="PolD2_C"/>
</dbReference>
<dbReference type="Pfam" id="PF18018">
    <property type="entry name" value="DNA_pol_D_N"/>
    <property type="match status" value="1"/>
</dbReference>
<dbReference type="InterPro" id="IPR007185">
    <property type="entry name" value="DNA_pol_a/d/e_bsu"/>
</dbReference>
<dbReference type="Gene3D" id="3.60.21.50">
    <property type="match status" value="1"/>
</dbReference>